<dbReference type="SUPFAM" id="SSF53756">
    <property type="entry name" value="UDP-Glycosyltransferase/glycogen phosphorylase"/>
    <property type="match status" value="1"/>
</dbReference>
<dbReference type="Gene3D" id="3.40.50.2000">
    <property type="entry name" value="Glycogen Phosphorylase B"/>
    <property type="match status" value="2"/>
</dbReference>
<evidence type="ECO:0000313" key="2">
    <source>
        <dbReference type="EMBL" id="TBO30176.1"/>
    </source>
</evidence>
<dbReference type="CDD" id="cd03794">
    <property type="entry name" value="GT4_WbuB-like"/>
    <property type="match status" value="1"/>
</dbReference>
<evidence type="ECO:0000259" key="1">
    <source>
        <dbReference type="Pfam" id="PF13579"/>
    </source>
</evidence>
<dbReference type="Pfam" id="PF13692">
    <property type="entry name" value="Glyco_trans_1_4"/>
    <property type="match status" value="1"/>
</dbReference>
<dbReference type="Pfam" id="PF13579">
    <property type="entry name" value="Glyco_trans_4_4"/>
    <property type="match status" value="1"/>
</dbReference>
<name>A0A4Q9GXQ0_9BURK</name>
<protein>
    <submittedName>
        <fullName evidence="2">Colanic acid biosynthesis glycosyltransferase WcaI</fullName>
    </submittedName>
</protein>
<sequence>MKILLYSISFAPDPTGVGKYSGEMARWLVEQGHEVRVICAPPYYPNWQLAEGYEAPVYRREDWRGVDVWRAPLWVPRELSGRSRLLHLLSFAVTSFPVALAQLFWKPDVVVCVAPALVNAPAAWMVARLSGAKAWLHVQDFEVDVAFSLGLLTGRWARSLVCRMESLLMRRFDVVSSISSPMLESLRAKKVAPGKIRSFVNWVDISQVQVLQRASAYREELGLPDTMRVVLFSGTLGGKQGLDVIPRAARLLVERKDILFVIGGEGVVKHDLQQACEGLPNVRFMPLQPAERLGEWLGLADVHLLTQSPEAADLVLPSKLTGMLASGRPVIATCRQGTELARVVADCGVVTPPEDARALAAAICGLLDSPEDSRALGGQGRRYAEENLSKEGVLRQFEEDCADLLPELTVSRARH</sequence>
<evidence type="ECO:0000313" key="3">
    <source>
        <dbReference type="Proteomes" id="UP000292120"/>
    </source>
</evidence>
<gene>
    <name evidence="2" type="primary">wcaI</name>
    <name evidence="2" type="ORF">EYS42_10785</name>
</gene>
<accession>A0A4Q9GXQ0</accession>
<dbReference type="InterPro" id="IPR028098">
    <property type="entry name" value="Glyco_trans_4-like_N"/>
</dbReference>
<organism evidence="2 3">
    <name type="scientific">Aquabacterium lacunae</name>
    <dbReference type="NCBI Taxonomy" id="2528630"/>
    <lineage>
        <taxon>Bacteria</taxon>
        <taxon>Pseudomonadati</taxon>
        <taxon>Pseudomonadota</taxon>
        <taxon>Betaproteobacteria</taxon>
        <taxon>Burkholderiales</taxon>
        <taxon>Aquabacterium</taxon>
    </lineage>
</organism>
<dbReference type="OrthoDB" id="9787293at2"/>
<dbReference type="PANTHER" id="PTHR45947">
    <property type="entry name" value="SULFOQUINOVOSYL TRANSFERASE SQD2"/>
    <property type="match status" value="1"/>
</dbReference>
<dbReference type="RefSeq" id="WP_130968169.1">
    <property type="nucleotide sequence ID" value="NZ_SIXI01000004.1"/>
</dbReference>
<feature type="domain" description="Glycosyltransferase subfamily 4-like N-terminal" evidence="1">
    <location>
        <begin position="15"/>
        <end position="200"/>
    </location>
</feature>
<dbReference type="InterPro" id="IPR050194">
    <property type="entry name" value="Glycosyltransferase_grp1"/>
</dbReference>
<dbReference type="NCBIfam" id="NF007640">
    <property type="entry name" value="PRK10307.1"/>
    <property type="match status" value="1"/>
</dbReference>
<keyword evidence="3" id="KW-1185">Reference proteome</keyword>
<dbReference type="Proteomes" id="UP000292120">
    <property type="component" value="Unassembled WGS sequence"/>
</dbReference>
<dbReference type="GO" id="GO:0016758">
    <property type="term" value="F:hexosyltransferase activity"/>
    <property type="evidence" value="ECO:0007669"/>
    <property type="project" value="TreeGrafter"/>
</dbReference>
<dbReference type="EMBL" id="SIXI01000004">
    <property type="protein sequence ID" value="TBO30176.1"/>
    <property type="molecule type" value="Genomic_DNA"/>
</dbReference>
<reference evidence="2 3" key="1">
    <citation type="submission" date="2019-02" db="EMBL/GenBank/DDBJ databases">
        <title>Aquabacterium sp. strain KMB7.</title>
        <authorList>
            <person name="Chen W.-M."/>
        </authorList>
    </citation>
    <scope>NUCLEOTIDE SEQUENCE [LARGE SCALE GENOMIC DNA]</scope>
    <source>
        <strain evidence="2 3">KMB7</strain>
    </source>
</reference>
<proteinExistence type="predicted"/>
<dbReference type="PANTHER" id="PTHR45947:SF3">
    <property type="entry name" value="SULFOQUINOVOSYL TRANSFERASE SQD2"/>
    <property type="match status" value="1"/>
</dbReference>
<keyword evidence="2" id="KW-0808">Transferase</keyword>
<comment type="caution">
    <text evidence="2">The sequence shown here is derived from an EMBL/GenBank/DDBJ whole genome shotgun (WGS) entry which is preliminary data.</text>
</comment>
<dbReference type="AlphaFoldDB" id="A0A4Q9GXQ0"/>